<dbReference type="OrthoDB" id="194358at2759"/>
<sequence length="382" mass="42469">MREAEYHGKEEEPATVAEEKRATGAWADDGCGGFPPLFGMCHADRLYVEDDPFPDPESFLLAPPPEPPPPPPAAAPPPPPPRFAFFDDDGSDAWHGRHSLEELERMRRVVRRPDRWAPYAPPWDERARRYVYRGPELYACRHATVPQLIEAGDVDLLRALRRCGHLPGGLQGADDLGLTPAYLAVHFDQPAVLDFLREDGVDLTVACDGVGADGHGTPAFYAAFHGKVRVLRALARLGVAMEAPCTRFGEAPAEFFDRHGPAVAEQLRAAANFRHATATRLARFLWMGPARRRLALARRYARLLQNAYRGHSYEDSDGEERVLSLEEAMAKEEAEEAAEAVRQLNAGREELPGGWVEMVDPESGQPYYFREVDGATQWEAPN</sequence>
<dbReference type="InterPro" id="IPR036770">
    <property type="entry name" value="Ankyrin_rpt-contain_sf"/>
</dbReference>
<organism evidence="3 4">
    <name type="scientific">Pelagomonas calceolata</name>
    <dbReference type="NCBI Taxonomy" id="35677"/>
    <lineage>
        <taxon>Eukaryota</taxon>
        <taxon>Sar</taxon>
        <taxon>Stramenopiles</taxon>
        <taxon>Ochrophyta</taxon>
        <taxon>Pelagophyceae</taxon>
        <taxon>Pelagomonadales</taxon>
        <taxon>Pelagomonadaceae</taxon>
        <taxon>Pelagomonas</taxon>
    </lineage>
</organism>
<dbReference type="CDD" id="cd00201">
    <property type="entry name" value="WW"/>
    <property type="match status" value="1"/>
</dbReference>
<evidence type="ECO:0000256" key="1">
    <source>
        <dbReference type="SAM" id="MobiDB-lite"/>
    </source>
</evidence>
<comment type="caution">
    <text evidence="3">The sequence shown here is derived from an EMBL/GenBank/DDBJ whole genome shotgun (WGS) entry which is preliminary data.</text>
</comment>
<gene>
    <name evidence="3" type="ORF">PECAL_2P19690</name>
</gene>
<protein>
    <recommendedName>
        <fullName evidence="2">WW domain-containing protein</fullName>
    </recommendedName>
</protein>
<feature type="region of interest" description="Disordered" evidence="1">
    <location>
        <begin position="52"/>
        <end position="81"/>
    </location>
</feature>
<dbReference type="Proteomes" id="UP000789595">
    <property type="component" value="Unassembled WGS sequence"/>
</dbReference>
<evidence type="ECO:0000313" key="4">
    <source>
        <dbReference type="Proteomes" id="UP000789595"/>
    </source>
</evidence>
<dbReference type="SUPFAM" id="SSF48403">
    <property type="entry name" value="Ankyrin repeat"/>
    <property type="match status" value="1"/>
</dbReference>
<dbReference type="AlphaFoldDB" id="A0A8J2SAG7"/>
<evidence type="ECO:0000313" key="3">
    <source>
        <dbReference type="EMBL" id="CAH0368873.1"/>
    </source>
</evidence>
<reference evidence="3" key="1">
    <citation type="submission" date="2021-11" db="EMBL/GenBank/DDBJ databases">
        <authorList>
            <consortium name="Genoscope - CEA"/>
            <person name="William W."/>
        </authorList>
    </citation>
    <scope>NUCLEOTIDE SEQUENCE</scope>
</reference>
<proteinExistence type="predicted"/>
<dbReference type="Pfam" id="PF00397">
    <property type="entry name" value="WW"/>
    <property type="match status" value="1"/>
</dbReference>
<feature type="compositionally biased region" description="Pro residues" evidence="1">
    <location>
        <begin position="62"/>
        <end position="81"/>
    </location>
</feature>
<name>A0A8J2SAG7_9STRA</name>
<keyword evidence="4" id="KW-1185">Reference proteome</keyword>
<dbReference type="Gene3D" id="1.25.40.20">
    <property type="entry name" value="Ankyrin repeat-containing domain"/>
    <property type="match status" value="1"/>
</dbReference>
<feature type="region of interest" description="Disordered" evidence="1">
    <location>
        <begin position="1"/>
        <end position="21"/>
    </location>
</feature>
<dbReference type="PROSITE" id="PS50020">
    <property type="entry name" value="WW_DOMAIN_2"/>
    <property type="match status" value="1"/>
</dbReference>
<dbReference type="Gene3D" id="2.20.70.10">
    <property type="match status" value="1"/>
</dbReference>
<dbReference type="InterPro" id="IPR036020">
    <property type="entry name" value="WW_dom_sf"/>
</dbReference>
<dbReference type="EMBL" id="CAKKNE010000002">
    <property type="protein sequence ID" value="CAH0368873.1"/>
    <property type="molecule type" value="Genomic_DNA"/>
</dbReference>
<evidence type="ECO:0000259" key="2">
    <source>
        <dbReference type="PROSITE" id="PS50020"/>
    </source>
</evidence>
<dbReference type="InterPro" id="IPR001202">
    <property type="entry name" value="WW_dom"/>
</dbReference>
<feature type="domain" description="WW" evidence="2">
    <location>
        <begin position="349"/>
        <end position="382"/>
    </location>
</feature>
<accession>A0A8J2SAG7</accession>
<dbReference type="SUPFAM" id="SSF51045">
    <property type="entry name" value="WW domain"/>
    <property type="match status" value="1"/>
</dbReference>